<evidence type="ECO:0000256" key="2">
    <source>
        <dbReference type="ARBA" id="ARBA00004340"/>
    </source>
</evidence>
<comment type="similarity">
    <text evidence="4">Belongs to the peptidase C48 family.</text>
</comment>
<dbReference type="SMR" id="B2XRN6"/>
<name>B2XRN6_CHLTH</name>
<dbReference type="AlphaFoldDB" id="B2XRN6"/>
<dbReference type="EMBL" id="EU121629">
    <property type="protein sequence ID" value="ABX82373.1"/>
    <property type="molecule type" value="Genomic_DNA"/>
</dbReference>
<evidence type="ECO:0000256" key="14">
    <source>
        <dbReference type="ARBA" id="ARBA00057897"/>
    </source>
</evidence>
<dbReference type="InterPro" id="IPR003653">
    <property type="entry name" value="Peptidase_C48_C"/>
</dbReference>
<keyword evidence="13 16" id="KW-0472">Membrane</keyword>
<evidence type="ECO:0000313" key="20">
    <source>
        <dbReference type="EMBL" id="AFU24056.1"/>
    </source>
</evidence>
<organism evidence="18">
    <name type="scientific">Chlamydia trachomatis</name>
    <dbReference type="NCBI Taxonomy" id="813"/>
    <lineage>
        <taxon>Bacteria</taxon>
        <taxon>Pseudomonadati</taxon>
        <taxon>Chlamydiota</taxon>
        <taxon>Chlamydiia</taxon>
        <taxon>Chlamydiales</taxon>
        <taxon>Chlamydiaceae</taxon>
        <taxon>Chlamydia/Chlamydophila group</taxon>
        <taxon>Chlamydia</taxon>
    </lineage>
</organism>
<keyword evidence="5" id="KW-0964">Secreted</keyword>
<dbReference type="GO" id="GO:0005576">
    <property type="term" value="C:extracellular region"/>
    <property type="evidence" value="ECO:0007669"/>
    <property type="project" value="UniProtKB-SubCell"/>
</dbReference>
<keyword evidence="12" id="KW-0843">Virulence</keyword>
<evidence type="ECO:0000259" key="17">
    <source>
        <dbReference type="Pfam" id="PF02902"/>
    </source>
</evidence>
<accession>B2XRN6</accession>
<evidence type="ECO:0000256" key="7">
    <source>
        <dbReference type="ARBA" id="ARBA00022692"/>
    </source>
</evidence>
<dbReference type="GO" id="GO:0006508">
    <property type="term" value="P:proteolysis"/>
    <property type="evidence" value="ECO:0007669"/>
    <property type="project" value="UniProtKB-KW"/>
</dbReference>
<evidence type="ECO:0000256" key="3">
    <source>
        <dbReference type="ARBA" id="ARBA00004613"/>
    </source>
</evidence>
<gene>
    <name evidence="20" type="ORF">CT867</name>
</gene>
<sequence length="339" mass="38410">MEPIHNPPPQTCSYSRPSTTYTSFKDASCGTKVTRIIIALFLIVISCGLILCAYTFRDLLDADYSAQEGPQQATKLLQQLDKVLTGPPLPIWDNEHLFQFSCLMQNKHRRVLPIDICNPLTKFNFLEYICNCLMTKQSVNVNETDMCELFCPPTCTPENYRRLLCTSSVFPFVMWHDPSADTQEAMLTKMDQTMSSGRVGNSHWVLVIVDIEHRCVTFFDSFYNYIASPQQMREQLEGLAASLGAIYPKEGGADSDQEELLSPFQVRIGSTVKVQSPGEFTCGAWCCQFLAWYLENPDFDLEEKVPTNPSERRALLADFISTTEQAMSRYSSLSWPTTD</sequence>
<evidence type="ECO:0000256" key="10">
    <source>
        <dbReference type="ARBA" id="ARBA00022807"/>
    </source>
</evidence>
<keyword evidence="8" id="KW-0833">Ubl conjugation pathway</keyword>
<dbReference type="RefSeq" id="WP_011324910.1">
    <property type="nucleotide sequence ID" value="NZ_CP016420.1"/>
</dbReference>
<evidence type="ECO:0000256" key="12">
    <source>
        <dbReference type="ARBA" id="ARBA00023026"/>
    </source>
</evidence>
<evidence type="ECO:0000256" key="15">
    <source>
        <dbReference type="ARBA" id="ARBA00071583"/>
    </source>
</evidence>
<comment type="function">
    <text evidence="14">Effector proteins function to alter host cell physiology and promote bacterial survival in host tissues. This protease possesses deubiquitinating and deneddylating activities.</text>
</comment>
<keyword evidence="6 20" id="KW-0645">Protease</keyword>
<dbReference type="FunFam" id="3.40.395.10:FF:000012">
    <property type="entry name" value="Deubiquitinase and deneddylase Dub2"/>
    <property type="match status" value="1"/>
</dbReference>
<dbReference type="OMA" id="ECICNCL"/>
<evidence type="ECO:0000256" key="5">
    <source>
        <dbReference type="ARBA" id="ARBA00022525"/>
    </source>
</evidence>
<reference evidence="20" key="2">
    <citation type="journal article" date="2012" name="J. Bacteriol.">
        <title>Directional Evolution of Chlamydia trachomatis towards Niche-Specific Adaptation.</title>
        <authorList>
            <person name="Borges V."/>
            <person name="Nunes A."/>
            <person name="Ferreira R."/>
            <person name="Borrego M.J."/>
            <person name="Gomes J.P."/>
        </authorList>
    </citation>
    <scope>NUCLEOTIDE SEQUENCE</scope>
    <source>
        <strain evidence="20">Apache2</strain>
    </source>
</reference>
<keyword evidence="7 16" id="KW-0812">Transmembrane</keyword>
<dbReference type="Gene3D" id="3.40.395.10">
    <property type="entry name" value="Adenoviral Proteinase, Chain A"/>
    <property type="match status" value="1"/>
</dbReference>
<evidence type="ECO:0000313" key="18">
    <source>
        <dbReference type="EMBL" id="ABX82372.1"/>
    </source>
</evidence>
<keyword evidence="10" id="KW-0788">Thiol protease</keyword>
<dbReference type="GO" id="GO:0008234">
    <property type="term" value="F:cysteine-type peptidase activity"/>
    <property type="evidence" value="ECO:0007669"/>
    <property type="project" value="UniProtKB-KW"/>
</dbReference>
<keyword evidence="9" id="KW-0378">Hydrolase</keyword>
<dbReference type="InterPro" id="IPR038765">
    <property type="entry name" value="Papain-like_cys_pep_sf"/>
</dbReference>
<evidence type="ECO:0000256" key="13">
    <source>
        <dbReference type="ARBA" id="ARBA00023136"/>
    </source>
</evidence>
<keyword evidence="11 16" id="KW-1133">Transmembrane helix</keyword>
<reference evidence="18" key="1">
    <citation type="journal article" date="2008" name="J. Infect. Dis.">
        <title>Pathogenic diversity among Chlamydia trachomatis ocular strains in nonhuman primates is affected by subtle genomic variations.</title>
        <authorList>
            <person name="Kari L."/>
            <person name="Whitmire W.M."/>
            <person name="Carlson J.H."/>
            <person name="Crane D.D."/>
            <person name="Reveneau N."/>
            <person name="Nelson D.E."/>
            <person name="Mabey D.C."/>
            <person name="Bailey R.L."/>
            <person name="Holland M.J."/>
            <person name="McClarty G."/>
            <person name="Caldwell H.D."/>
        </authorList>
    </citation>
    <scope>NUCLEOTIDE SEQUENCE</scope>
    <source>
        <strain evidence="18">A2497</strain>
        <strain evidence="19">B/HAR-36</strain>
    </source>
</reference>
<evidence type="ECO:0000256" key="16">
    <source>
        <dbReference type="SAM" id="Phobius"/>
    </source>
</evidence>
<dbReference type="Pfam" id="PF02902">
    <property type="entry name" value="Peptidase_C48"/>
    <property type="match status" value="1"/>
</dbReference>
<proteinExistence type="inferred from homology"/>
<feature type="domain" description="Ubiquitin-like protease family profile" evidence="17">
    <location>
        <begin position="200"/>
        <end position="304"/>
    </location>
</feature>
<dbReference type="GO" id="GO:0016020">
    <property type="term" value="C:membrane"/>
    <property type="evidence" value="ECO:0007669"/>
    <property type="project" value="UniProtKB-SubCell"/>
</dbReference>
<evidence type="ECO:0000313" key="19">
    <source>
        <dbReference type="EMBL" id="ABX82373.1"/>
    </source>
</evidence>
<dbReference type="GO" id="GO:0043657">
    <property type="term" value="C:host cell"/>
    <property type="evidence" value="ECO:0007669"/>
    <property type="project" value="UniProtKB-SubCell"/>
</dbReference>
<protein>
    <recommendedName>
        <fullName evidence="15">Deubiquitinase and deneddylase Dub2</fullName>
    </recommendedName>
</protein>
<comment type="subcellular location">
    <subcellularLocation>
        <location evidence="2">Host cell</location>
    </subcellularLocation>
    <subcellularLocation>
        <location evidence="1">Membrane</location>
        <topology evidence="1">Single-pass membrane protein</topology>
    </subcellularLocation>
    <subcellularLocation>
        <location evidence="3">Secreted</location>
    </subcellularLocation>
</comment>
<evidence type="ECO:0000256" key="11">
    <source>
        <dbReference type="ARBA" id="ARBA00022989"/>
    </source>
</evidence>
<evidence type="ECO:0000256" key="6">
    <source>
        <dbReference type="ARBA" id="ARBA00022670"/>
    </source>
</evidence>
<dbReference type="EMBL" id="EU121628">
    <property type="protein sequence ID" value="ABX82372.1"/>
    <property type="molecule type" value="Genomic_DNA"/>
</dbReference>
<evidence type="ECO:0000256" key="1">
    <source>
        <dbReference type="ARBA" id="ARBA00004167"/>
    </source>
</evidence>
<feature type="transmembrane region" description="Helical" evidence="16">
    <location>
        <begin position="36"/>
        <end position="56"/>
    </location>
</feature>
<evidence type="ECO:0000256" key="4">
    <source>
        <dbReference type="ARBA" id="ARBA00005234"/>
    </source>
</evidence>
<dbReference type="SUPFAM" id="SSF54001">
    <property type="entry name" value="Cysteine proteinases"/>
    <property type="match status" value="1"/>
</dbReference>
<evidence type="ECO:0000256" key="8">
    <source>
        <dbReference type="ARBA" id="ARBA00022786"/>
    </source>
</evidence>
<dbReference type="EMBL" id="JQ066550">
    <property type="protein sequence ID" value="AFU24056.1"/>
    <property type="molecule type" value="Genomic_DNA"/>
</dbReference>
<evidence type="ECO:0000256" key="9">
    <source>
        <dbReference type="ARBA" id="ARBA00022801"/>
    </source>
</evidence>